<keyword evidence="3" id="KW-1185">Reference proteome</keyword>
<reference evidence="2" key="1">
    <citation type="submission" date="2022-05" db="EMBL/GenBank/DDBJ databases">
        <title>The Musa troglodytarum L. genome provides insights into the mechanism of non-climacteric behaviour and enrichment of carotenoids.</title>
        <authorList>
            <person name="Wang J."/>
        </authorList>
    </citation>
    <scope>NUCLEOTIDE SEQUENCE</scope>
    <source>
        <tissue evidence="2">Leaf</tissue>
    </source>
</reference>
<proteinExistence type="predicted"/>
<keyword evidence="1" id="KW-0732">Signal</keyword>
<feature type="non-terminal residue" evidence="2">
    <location>
        <position position="1"/>
    </location>
</feature>
<sequence>NVCCSCLLCSLLNCVATNFRSSAIRAEASTSDGVSTVLVEIGRLDHEYGSSAQVRSSSPQKSPALRMSELENPVLPPLVAMLSSSPRIMKSISFNGSPSRTIQLHSVYKTIRYGVHELIIHLLKHRNLQGMICGSHHFSKDQPLFNYQF</sequence>
<evidence type="ECO:0000313" key="2">
    <source>
        <dbReference type="EMBL" id="URE09653.1"/>
    </source>
</evidence>
<gene>
    <name evidence="2" type="ORF">MUK42_03127</name>
</gene>
<evidence type="ECO:0000256" key="1">
    <source>
        <dbReference type="SAM" id="SignalP"/>
    </source>
</evidence>
<dbReference type="EMBL" id="CP097508">
    <property type="protein sequence ID" value="URE09653.1"/>
    <property type="molecule type" value="Genomic_DNA"/>
</dbReference>
<feature type="signal peptide" evidence="1">
    <location>
        <begin position="1"/>
        <end position="17"/>
    </location>
</feature>
<name>A0A9E7K7N2_9LILI</name>
<dbReference type="OrthoDB" id="1986875at2759"/>
<accession>A0A9E7K7N2</accession>
<protein>
    <submittedName>
        <fullName evidence="2">Uncharacterized protein</fullName>
    </submittedName>
</protein>
<feature type="chain" id="PRO_5038825883" evidence="1">
    <location>
        <begin position="18"/>
        <end position="149"/>
    </location>
</feature>
<evidence type="ECO:0000313" key="3">
    <source>
        <dbReference type="Proteomes" id="UP001055439"/>
    </source>
</evidence>
<dbReference type="Proteomes" id="UP001055439">
    <property type="component" value="Chromosome 6"/>
</dbReference>
<organism evidence="2 3">
    <name type="scientific">Musa troglodytarum</name>
    <name type="common">fe'i banana</name>
    <dbReference type="NCBI Taxonomy" id="320322"/>
    <lineage>
        <taxon>Eukaryota</taxon>
        <taxon>Viridiplantae</taxon>
        <taxon>Streptophyta</taxon>
        <taxon>Embryophyta</taxon>
        <taxon>Tracheophyta</taxon>
        <taxon>Spermatophyta</taxon>
        <taxon>Magnoliopsida</taxon>
        <taxon>Liliopsida</taxon>
        <taxon>Zingiberales</taxon>
        <taxon>Musaceae</taxon>
        <taxon>Musa</taxon>
    </lineage>
</organism>
<dbReference type="AlphaFoldDB" id="A0A9E7K7N2"/>